<keyword evidence="6" id="KW-0325">Glycoprotein</keyword>
<keyword evidence="5 7" id="KW-0472">Membrane</keyword>
<evidence type="ECO:0000313" key="9">
    <source>
        <dbReference type="EMBL" id="TGO70104.1"/>
    </source>
</evidence>
<feature type="transmembrane region" description="Helical" evidence="7">
    <location>
        <begin position="90"/>
        <end position="109"/>
    </location>
</feature>
<dbReference type="InterPro" id="IPR036259">
    <property type="entry name" value="MFS_trans_sf"/>
</dbReference>
<evidence type="ECO:0000259" key="8">
    <source>
        <dbReference type="PROSITE" id="PS50850"/>
    </source>
</evidence>
<comment type="caution">
    <text evidence="9">The sequence shown here is derived from an EMBL/GenBank/DDBJ whole genome shotgun (WGS) entry which is preliminary data.</text>
</comment>
<dbReference type="EMBL" id="PQXM01000738">
    <property type="protein sequence ID" value="TGO70104.1"/>
    <property type="molecule type" value="Genomic_DNA"/>
</dbReference>
<dbReference type="Gene3D" id="1.20.1720.10">
    <property type="entry name" value="Multidrug resistance protein D"/>
    <property type="match status" value="1"/>
</dbReference>
<feature type="transmembrane region" description="Helical" evidence="7">
    <location>
        <begin position="315"/>
        <end position="335"/>
    </location>
</feature>
<keyword evidence="10" id="KW-1185">Reference proteome</keyword>
<dbReference type="PROSITE" id="PS50850">
    <property type="entry name" value="MFS"/>
    <property type="match status" value="1"/>
</dbReference>
<dbReference type="InterPro" id="IPR020846">
    <property type="entry name" value="MFS_dom"/>
</dbReference>
<feature type="transmembrane region" description="Helical" evidence="7">
    <location>
        <begin position="442"/>
        <end position="467"/>
    </location>
</feature>
<comment type="subcellular location">
    <subcellularLocation>
        <location evidence="1">Membrane</location>
        <topology evidence="1">Multi-pass membrane protein</topology>
    </subcellularLocation>
</comment>
<evidence type="ECO:0000256" key="7">
    <source>
        <dbReference type="SAM" id="Phobius"/>
    </source>
</evidence>
<feature type="transmembrane region" description="Helical" evidence="7">
    <location>
        <begin position="145"/>
        <end position="166"/>
    </location>
</feature>
<feature type="transmembrane region" description="Helical" evidence="7">
    <location>
        <begin position="178"/>
        <end position="201"/>
    </location>
</feature>
<dbReference type="PRINTS" id="PR01036">
    <property type="entry name" value="TCRTETB"/>
</dbReference>
<feature type="transmembrane region" description="Helical" evidence="7">
    <location>
        <begin position="52"/>
        <end position="78"/>
    </location>
</feature>
<keyword evidence="3 7" id="KW-0812">Transmembrane</keyword>
<dbReference type="GO" id="GO:0022857">
    <property type="term" value="F:transmembrane transporter activity"/>
    <property type="evidence" value="ECO:0007669"/>
    <property type="project" value="InterPro"/>
</dbReference>
<feature type="transmembrane region" description="Helical" evidence="7">
    <location>
        <begin position="247"/>
        <end position="266"/>
    </location>
</feature>
<evidence type="ECO:0000256" key="1">
    <source>
        <dbReference type="ARBA" id="ARBA00004141"/>
    </source>
</evidence>
<dbReference type="AlphaFoldDB" id="A0A4Z1JA52"/>
<feature type="transmembrane region" description="Helical" evidence="7">
    <location>
        <begin position="355"/>
        <end position="374"/>
    </location>
</feature>
<keyword evidence="4 7" id="KW-1133">Transmembrane helix</keyword>
<feature type="transmembrane region" description="Helical" evidence="7">
    <location>
        <begin position="272"/>
        <end position="294"/>
    </location>
</feature>
<evidence type="ECO:0000313" key="10">
    <source>
        <dbReference type="Proteomes" id="UP000297229"/>
    </source>
</evidence>
<protein>
    <recommendedName>
        <fullName evidence="8">Major facilitator superfamily (MFS) profile domain-containing protein</fullName>
    </recommendedName>
</protein>
<dbReference type="GO" id="GO:0005886">
    <property type="term" value="C:plasma membrane"/>
    <property type="evidence" value="ECO:0007669"/>
    <property type="project" value="TreeGrafter"/>
</dbReference>
<evidence type="ECO:0000256" key="6">
    <source>
        <dbReference type="ARBA" id="ARBA00023180"/>
    </source>
</evidence>
<dbReference type="PANTHER" id="PTHR23501:SF187">
    <property type="entry name" value="MAJOR FACILITATOR SUPERFAMILY (MFS) PROFILE DOMAIN-CONTAINING PROTEIN"/>
    <property type="match status" value="1"/>
</dbReference>
<reference evidence="9 10" key="1">
    <citation type="submission" date="2017-12" db="EMBL/GenBank/DDBJ databases">
        <title>Comparative genomics of Botrytis spp.</title>
        <authorList>
            <person name="Valero-Jimenez C.A."/>
            <person name="Tapia P."/>
            <person name="Veloso J."/>
            <person name="Silva-Moreno E."/>
            <person name="Staats M."/>
            <person name="Valdes J.H."/>
            <person name="Van Kan J.A.L."/>
        </authorList>
    </citation>
    <scope>NUCLEOTIDE SEQUENCE [LARGE SCALE GENOMIC DNA]</scope>
    <source>
        <strain evidence="9 10">Be9601</strain>
    </source>
</reference>
<dbReference type="Pfam" id="PF07690">
    <property type="entry name" value="MFS_1"/>
    <property type="match status" value="1"/>
</dbReference>
<feature type="transmembrane region" description="Helical" evidence="7">
    <location>
        <begin position="522"/>
        <end position="540"/>
    </location>
</feature>
<keyword evidence="2" id="KW-0813">Transport</keyword>
<feature type="domain" description="Major facilitator superfamily (MFS) profile" evidence="8">
    <location>
        <begin position="55"/>
        <end position="583"/>
    </location>
</feature>
<organism evidence="9 10">
    <name type="scientific">Botrytis elliptica</name>
    <dbReference type="NCBI Taxonomy" id="278938"/>
    <lineage>
        <taxon>Eukaryota</taxon>
        <taxon>Fungi</taxon>
        <taxon>Dikarya</taxon>
        <taxon>Ascomycota</taxon>
        <taxon>Pezizomycotina</taxon>
        <taxon>Leotiomycetes</taxon>
        <taxon>Helotiales</taxon>
        <taxon>Sclerotiniaceae</taxon>
        <taxon>Botrytis</taxon>
    </lineage>
</organism>
<feature type="transmembrane region" description="Helical" evidence="7">
    <location>
        <begin position="207"/>
        <end position="227"/>
    </location>
</feature>
<dbReference type="Gene3D" id="1.20.1250.20">
    <property type="entry name" value="MFS general substrate transporter like domains"/>
    <property type="match status" value="1"/>
</dbReference>
<gene>
    <name evidence="9" type="ORF">BELL_0740g00040</name>
</gene>
<evidence type="ECO:0000256" key="4">
    <source>
        <dbReference type="ARBA" id="ARBA00022989"/>
    </source>
</evidence>
<sequence length="583" mass="63087">MSALARKDDLPIHVSQESEQLPVQTLDGMLKVKTREINGCENQDTFRHSWDVMAVFFALLLLSLMSSIDATIVTTALPTIAREFGNGQDYIWVINGFLFGSTATQPLFAQVSNIFGRRNPMILALFLFALGSGVAGGAHNSETLITARTIEGLGTSGLYVLADIILCDIIPPRHRGPYLNGVLSMAAVGSTVAPVIGGILAQKNWRWVFWINLPVSAVGLVIILLCLKVNYPPNPNWKHALAEVDFIGNAIFIPSITAVLLGLVMGGSQFSWGSWHIIVPLVYGFLGWVAFHIFESSTRLCEQPTMPPRLFKHRTSAVSFVLIFLGSIIITAANYFLPMYFQAVKKVSPLDSGVYYLPFALAIIPIGGLGAGFISKTGLYIPLHRIGFALCAIGAGLLSTLAASSNSGSWIGFQIITSSGVGLIFTPTLISTLAPLKEEDVAIATGAYSFVRSFGFVWGSTIASIAFNSQINRYLGTVEDEAVRGLMANGQAYAYSNKGTINALPATTQSQVIEVYVKALRVIWLIIAAISCFGFFCTLAEKHVELRKEKGNEFGLAEKKPKTVDQGTDHLIQVGKSNELLVV</sequence>
<feature type="transmembrane region" description="Helical" evidence="7">
    <location>
        <begin position="410"/>
        <end position="430"/>
    </location>
</feature>
<name>A0A4Z1JA52_9HELO</name>
<feature type="transmembrane region" description="Helical" evidence="7">
    <location>
        <begin position="386"/>
        <end position="404"/>
    </location>
</feature>
<evidence type="ECO:0000256" key="2">
    <source>
        <dbReference type="ARBA" id="ARBA00022448"/>
    </source>
</evidence>
<proteinExistence type="predicted"/>
<evidence type="ECO:0000256" key="3">
    <source>
        <dbReference type="ARBA" id="ARBA00022692"/>
    </source>
</evidence>
<feature type="transmembrane region" description="Helical" evidence="7">
    <location>
        <begin position="121"/>
        <end position="139"/>
    </location>
</feature>
<dbReference type="InterPro" id="IPR011701">
    <property type="entry name" value="MFS"/>
</dbReference>
<dbReference type="PANTHER" id="PTHR23501">
    <property type="entry name" value="MAJOR FACILITATOR SUPERFAMILY"/>
    <property type="match status" value="1"/>
</dbReference>
<accession>A0A4Z1JA52</accession>
<evidence type="ECO:0000256" key="5">
    <source>
        <dbReference type="ARBA" id="ARBA00023136"/>
    </source>
</evidence>
<dbReference type="SUPFAM" id="SSF103473">
    <property type="entry name" value="MFS general substrate transporter"/>
    <property type="match status" value="1"/>
</dbReference>
<dbReference type="Proteomes" id="UP000297229">
    <property type="component" value="Unassembled WGS sequence"/>
</dbReference>